<keyword evidence="7" id="KW-0119">Carbohydrate metabolism</keyword>
<proteinExistence type="inferred from homology"/>
<comment type="pathway">
    <text evidence="3">Amino-sugar metabolism; N-acetylneuraminate degradation; D-fructose 6-phosphate from N-acetylneuraminate: step 3/5.</text>
</comment>
<keyword evidence="6" id="KW-0413">Isomerase</keyword>
<reference evidence="8 9" key="1">
    <citation type="submission" date="2020-07" db="EMBL/GenBank/DDBJ databases">
        <title>Sequencing the genomes of 1000 actinobacteria strains.</title>
        <authorList>
            <person name="Klenk H.-P."/>
        </authorList>
    </citation>
    <scope>NUCLEOTIDE SEQUENCE [LARGE SCALE GENOMIC DNA]</scope>
    <source>
        <strain evidence="8 9">DSM 22083</strain>
    </source>
</reference>
<name>A0A7Y9I361_9ACTN</name>
<evidence type="ECO:0000256" key="4">
    <source>
        <dbReference type="ARBA" id="ARBA00007439"/>
    </source>
</evidence>
<comment type="catalytic activity">
    <reaction evidence="1">
        <text>an N-acyl-D-glucosamine 6-phosphate = an N-acyl-D-mannosamine 6-phosphate</text>
        <dbReference type="Rhea" id="RHEA:23932"/>
        <dbReference type="ChEBI" id="CHEBI:57599"/>
        <dbReference type="ChEBI" id="CHEBI:57666"/>
        <dbReference type="EC" id="5.1.3.9"/>
    </reaction>
</comment>
<dbReference type="InterPro" id="IPR011060">
    <property type="entry name" value="RibuloseP-bd_barrel"/>
</dbReference>
<dbReference type="EMBL" id="JACCBU010000001">
    <property type="protein sequence ID" value="NYE69395.1"/>
    <property type="molecule type" value="Genomic_DNA"/>
</dbReference>
<comment type="caution">
    <text evidence="8">The sequence shown here is derived from an EMBL/GenBank/DDBJ whole genome shotgun (WGS) entry which is preliminary data.</text>
</comment>
<evidence type="ECO:0000256" key="7">
    <source>
        <dbReference type="ARBA" id="ARBA00023277"/>
    </source>
</evidence>
<dbReference type="EC" id="5.1.3.9" evidence="5"/>
<comment type="function">
    <text evidence="2">Converts N-acetylmannosamine-6-phosphate (ManNAc-6-P) to N-acetylglucosamine-6-phosphate (GlcNAc-6-P).</text>
</comment>
<dbReference type="PANTHER" id="PTHR36204:SF1">
    <property type="entry name" value="N-ACETYLMANNOSAMINE-6-PHOSPHATE 2-EPIMERASE-RELATED"/>
    <property type="match status" value="1"/>
</dbReference>
<dbReference type="InterPro" id="IPR013785">
    <property type="entry name" value="Aldolase_TIM"/>
</dbReference>
<accession>A0A7Y9I361</accession>
<dbReference type="Proteomes" id="UP000569914">
    <property type="component" value="Unassembled WGS sequence"/>
</dbReference>
<dbReference type="Gene3D" id="3.20.20.70">
    <property type="entry name" value="Aldolase class I"/>
    <property type="match status" value="1"/>
</dbReference>
<evidence type="ECO:0000313" key="9">
    <source>
        <dbReference type="Proteomes" id="UP000569914"/>
    </source>
</evidence>
<keyword evidence="9" id="KW-1185">Reference proteome</keyword>
<dbReference type="GO" id="GO:0005829">
    <property type="term" value="C:cytosol"/>
    <property type="evidence" value="ECO:0007669"/>
    <property type="project" value="TreeGrafter"/>
</dbReference>
<dbReference type="GO" id="GO:0019262">
    <property type="term" value="P:N-acetylneuraminate catabolic process"/>
    <property type="evidence" value="ECO:0007669"/>
    <property type="project" value="UniProtKB-UniPathway"/>
</dbReference>
<dbReference type="InterPro" id="IPR007260">
    <property type="entry name" value="NanE"/>
</dbReference>
<evidence type="ECO:0000256" key="3">
    <source>
        <dbReference type="ARBA" id="ARBA00005081"/>
    </source>
</evidence>
<dbReference type="UniPathway" id="UPA00629">
    <property type="reaction ID" value="UER00682"/>
</dbReference>
<dbReference type="SUPFAM" id="SSF51366">
    <property type="entry name" value="Ribulose-phoshate binding barrel"/>
    <property type="match status" value="1"/>
</dbReference>
<evidence type="ECO:0000256" key="5">
    <source>
        <dbReference type="ARBA" id="ARBA00013180"/>
    </source>
</evidence>
<sequence length="230" mass="23146">MTATFTEQIPQHGLIVSCQATTGSPLRESMIMALMAESAELGGAAGLRANGTADVAMISSRVDLPLIGINKLGDPAGVFITPSVQAALEIVDAGATIIALDGTQRPRPDGSSLADQLAMIKAETQVPIMADVDTVEAGMAARRAGADVVATTLSGYTGTGDGGPGPDLGLVTALAAAVDCPVIAEGRIRDESEALAALAAGAYAVVVGSAITNPVLTTRRFVDRLGTFAS</sequence>
<dbReference type="Pfam" id="PF04131">
    <property type="entry name" value="NanE"/>
    <property type="match status" value="1"/>
</dbReference>
<comment type="similarity">
    <text evidence="4">Belongs to the NanE family.</text>
</comment>
<evidence type="ECO:0000313" key="8">
    <source>
        <dbReference type="EMBL" id="NYE69395.1"/>
    </source>
</evidence>
<dbReference type="RefSeq" id="WP_179748143.1">
    <property type="nucleotide sequence ID" value="NZ_JACCBU010000001.1"/>
</dbReference>
<gene>
    <name evidence="8" type="ORF">BKA15_000724</name>
</gene>
<evidence type="ECO:0000256" key="6">
    <source>
        <dbReference type="ARBA" id="ARBA00023235"/>
    </source>
</evidence>
<dbReference type="GO" id="GO:0047465">
    <property type="term" value="F:N-acylglucosamine-6-phosphate 2-epimerase activity"/>
    <property type="evidence" value="ECO:0007669"/>
    <property type="project" value="UniProtKB-EC"/>
</dbReference>
<evidence type="ECO:0000256" key="2">
    <source>
        <dbReference type="ARBA" id="ARBA00002147"/>
    </source>
</evidence>
<protein>
    <recommendedName>
        <fullName evidence="5">N-acylglucosamine-6-phosphate 2-epimerase</fullName>
        <ecNumber evidence="5">5.1.3.9</ecNumber>
    </recommendedName>
</protein>
<dbReference type="PANTHER" id="PTHR36204">
    <property type="entry name" value="N-ACETYLMANNOSAMINE-6-PHOSPHATE 2-EPIMERASE-RELATED"/>
    <property type="match status" value="1"/>
</dbReference>
<organism evidence="8 9">
    <name type="scientific">Microlunatus parietis</name>
    <dbReference type="NCBI Taxonomy" id="682979"/>
    <lineage>
        <taxon>Bacteria</taxon>
        <taxon>Bacillati</taxon>
        <taxon>Actinomycetota</taxon>
        <taxon>Actinomycetes</taxon>
        <taxon>Propionibacteriales</taxon>
        <taxon>Propionibacteriaceae</taxon>
        <taxon>Microlunatus</taxon>
    </lineage>
</organism>
<dbReference type="NCBIfam" id="NF002231">
    <property type="entry name" value="PRK01130.1"/>
    <property type="match status" value="1"/>
</dbReference>
<dbReference type="GO" id="GO:0006053">
    <property type="term" value="P:N-acetylmannosamine catabolic process"/>
    <property type="evidence" value="ECO:0007669"/>
    <property type="project" value="TreeGrafter"/>
</dbReference>
<dbReference type="AlphaFoldDB" id="A0A7Y9I361"/>
<evidence type="ECO:0000256" key="1">
    <source>
        <dbReference type="ARBA" id="ARBA00000056"/>
    </source>
</evidence>